<reference evidence="2" key="1">
    <citation type="submission" date="2020-06" db="EMBL/GenBank/DDBJ databases">
        <title>Unique genomic features of the anaerobic methanotrophic archaea.</title>
        <authorList>
            <person name="Chadwick G.L."/>
            <person name="Skennerton C.T."/>
            <person name="Laso-Perez R."/>
            <person name="Leu A.O."/>
            <person name="Speth D.R."/>
            <person name="Yu H."/>
            <person name="Morgan-Lang C."/>
            <person name="Hatzenpichler R."/>
            <person name="Goudeau D."/>
            <person name="Malmstrom R."/>
            <person name="Brazelton W.J."/>
            <person name="Woyke T."/>
            <person name="Hallam S.J."/>
            <person name="Tyson G.W."/>
            <person name="Wegener G."/>
            <person name="Boetius A."/>
            <person name="Orphan V."/>
        </authorList>
    </citation>
    <scope>NUCLEOTIDE SEQUENCE</scope>
</reference>
<evidence type="ECO:0000313" key="2">
    <source>
        <dbReference type="EMBL" id="QNO50962.1"/>
    </source>
</evidence>
<proteinExistence type="predicted"/>
<name>A0A7G9YSH8_9EURY</name>
<protein>
    <recommendedName>
        <fullName evidence="1">YgjP-like metallopeptidase domain-containing protein</fullName>
    </recommendedName>
</protein>
<evidence type="ECO:0000259" key="1">
    <source>
        <dbReference type="Pfam" id="PF01863"/>
    </source>
</evidence>
<dbReference type="PANTHER" id="PTHR30399:SF1">
    <property type="entry name" value="UTP PYROPHOSPHATASE"/>
    <property type="match status" value="1"/>
</dbReference>
<accession>A0A7G9YSH8</accession>
<dbReference type="EMBL" id="MT631456">
    <property type="protein sequence ID" value="QNO50962.1"/>
    <property type="molecule type" value="Genomic_DNA"/>
</dbReference>
<dbReference type="Pfam" id="PF01863">
    <property type="entry name" value="YgjP-like"/>
    <property type="match status" value="1"/>
</dbReference>
<feature type="domain" description="YgjP-like metallopeptidase" evidence="1">
    <location>
        <begin position="5"/>
        <end position="97"/>
    </location>
</feature>
<dbReference type="InterPro" id="IPR053136">
    <property type="entry name" value="UTP_pyrophosphatase-like"/>
</dbReference>
<dbReference type="Gene3D" id="3.30.2010.10">
    <property type="entry name" value="Metalloproteases ('zincins'), catalytic domain"/>
    <property type="match status" value="1"/>
</dbReference>
<dbReference type="AlphaFoldDB" id="A0A7G9YSH8"/>
<dbReference type="PANTHER" id="PTHR30399">
    <property type="entry name" value="UNCHARACTERIZED PROTEIN YGJP"/>
    <property type="match status" value="1"/>
</dbReference>
<dbReference type="CDD" id="cd07344">
    <property type="entry name" value="M48_yhfN_like"/>
    <property type="match status" value="1"/>
</dbReference>
<dbReference type="InterPro" id="IPR002725">
    <property type="entry name" value="YgjP-like_metallopeptidase"/>
</dbReference>
<sequence length="115" mass="13228">MNKNKSNLLEIIDAWQGKLKVKPNRIQIRKMKNKWSSCSSNGNITLNSELTRLPKEIVEYAIVHELLHLIVPNHGKTFKVLLSVYLPDWEELHYKLASCSSLFLSKSNNPERAKG</sequence>
<gene>
    <name evidence="2" type="ORF">BBGANOMO_00036</name>
</gene>
<organism evidence="2">
    <name type="scientific">Candidatus Methanophagaceae archaeon ANME-1 ERB6</name>
    <dbReference type="NCBI Taxonomy" id="2759912"/>
    <lineage>
        <taxon>Archaea</taxon>
        <taxon>Methanobacteriati</taxon>
        <taxon>Methanobacteriota</taxon>
        <taxon>Stenosarchaea group</taxon>
        <taxon>Methanomicrobia</taxon>
        <taxon>Candidatus Methanophagales</taxon>
        <taxon>Candidatus Methanophagaceae</taxon>
    </lineage>
</organism>